<accession>X0WW98</accession>
<keyword evidence="1" id="KW-1133">Transmembrane helix</keyword>
<keyword evidence="1" id="KW-0812">Transmembrane</keyword>
<name>X0WW98_9ZZZZ</name>
<protein>
    <recommendedName>
        <fullName evidence="3">HEAT repeat domain-containing protein</fullName>
    </recommendedName>
</protein>
<organism evidence="2">
    <name type="scientific">marine sediment metagenome</name>
    <dbReference type="NCBI Taxonomy" id="412755"/>
    <lineage>
        <taxon>unclassified sequences</taxon>
        <taxon>metagenomes</taxon>
        <taxon>ecological metagenomes</taxon>
    </lineage>
</organism>
<evidence type="ECO:0000313" key="2">
    <source>
        <dbReference type="EMBL" id="GAG35269.1"/>
    </source>
</evidence>
<feature type="transmembrane region" description="Helical" evidence="1">
    <location>
        <begin position="13"/>
        <end position="40"/>
    </location>
</feature>
<dbReference type="InterPro" id="IPR016024">
    <property type="entry name" value="ARM-type_fold"/>
</dbReference>
<evidence type="ECO:0008006" key="3">
    <source>
        <dbReference type="Google" id="ProtNLM"/>
    </source>
</evidence>
<dbReference type="SUPFAM" id="SSF48371">
    <property type="entry name" value="ARM repeat"/>
    <property type="match status" value="1"/>
</dbReference>
<comment type="caution">
    <text evidence="2">The sequence shown here is derived from an EMBL/GenBank/DDBJ whole genome shotgun (WGS) entry which is preliminary data.</text>
</comment>
<dbReference type="EMBL" id="BARS01049648">
    <property type="protein sequence ID" value="GAG35269.1"/>
    <property type="molecule type" value="Genomic_DNA"/>
</dbReference>
<proteinExistence type="predicted"/>
<dbReference type="Gene3D" id="1.25.10.10">
    <property type="entry name" value="Leucine-rich Repeat Variant"/>
    <property type="match status" value="1"/>
</dbReference>
<sequence>DHLPPVEPPSARFIIQLFLVPALIVMAVIGVWLLFGMLAAGEQDWRKQLTELRSENLHRRWRGANALAHLLQSDQRRGAEGEQLSQNRQIATELSELLKQELSRSSRNEDDLKRVSFLVLTLKMSDIHDVTLPVLRNAVQPNQDREIRKNAMRSIVEIAGRAHERGQPIEDESLVNDVIEVSRDSEPLFRQLGAYALAFLPSESAKHQLAVLLEDADSNTRLNAAIGMARLGSTRGLAVF</sequence>
<keyword evidence="1" id="KW-0472">Membrane</keyword>
<feature type="non-terminal residue" evidence="2">
    <location>
        <position position="1"/>
    </location>
</feature>
<gene>
    <name evidence="2" type="ORF">S01H1_74238</name>
</gene>
<reference evidence="2" key="1">
    <citation type="journal article" date="2014" name="Front. Microbiol.">
        <title>High frequency of phylogenetically diverse reductive dehalogenase-homologous genes in deep subseafloor sedimentary metagenomes.</title>
        <authorList>
            <person name="Kawai M."/>
            <person name="Futagami T."/>
            <person name="Toyoda A."/>
            <person name="Takaki Y."/>
            <person name="Nishi S."/>
            <person name="Hori S."/>
            <person name="Arai W."/>
            <person name="Tsubouchi T."/>
            <person name="Morono Y."/>
            <person name="Uchiyama I."/>
            <person name="Ito T."/>
            <person name="Fujiyama A."/>
            <person name="Inagaki F."/>
            <person name="Takami H."/>
        </authorList>
    </citation>
    <scope>NUCLEOTIDE SEQUENCE</scope>
    <source>
        <strain evidence="2">Expedition CK06-06</strain>
    </source>
</reference>
<evidence type="ECO:0000256" key="1">
    <source>
        <dbReference type="SAM" id="Phobius"/>
    </source>
</evidence>
<dbReference type="InterPro" id="IPR011989">
    <property type="entry name" value="ARM-like"/>
</dbReference>
<dbReference type="AlphaFoldDB" id="X0WW98"/>
<feature type="non-terminal residue" evidence="2">
    <location>
        <position position="240"/>
    </location>
</feature>